<evidence type="ECO:0000256" key="12">
    <source>
        <dbReference type="ARBA" id="ARBA00032533"/>
    </source>
</evidence>
<dbReference type="CDD" id="cd16651">
    <property type="entry name" value="SPL-RING_NSE2"/>
    <property type="match status" value="1"/>
</dbReference>
<dbReference type="STRING" id="77166.N6T8A2"/>
<evidence type="ECO:0000256" key="8">
    <source>
        <dbReference type="ARBA" id="ARBA00022786"/>
    </source>
</evidence>
<evidence type="ECO:0000313" key="16">
    <source>
        <dbReference type="EnsemblMetazoa" id="XP_019765756.1"/>
    </source>
</evidence>
<comment type="similarity">
    <text evidence="3">Belongs to the NSE2 family.</text>
</comment>
<dbReference type="HOGENOM" id="CLU_106543_1_0_1"/>
<dbReference type="OrthoDB" id="26899at2759"/>
<dbReference type="InterPro" id="IPR013083">
    <property type="entry name" value="Znf_RING/FYVE/PHD"/>
</dbReference>
<dbReference type="GO" id="GO:0016925">
    <property type="term" value="P:protein sumoylation"/>
    <property type="evidence" value="ECO:0007669"/>
    <property type="project" value="UniProtKB-UniPathway"/>
</dbReference>
<dbReference type="EMBL" id="KB632382">
    <property type="protein sequence ID" value="ERL94179.1"/>
    <property type="molecule type" value="Genomic_DNA"/>
</dbReference>
<dbReference type="PANTHER" id="PTHR21330">
    <property type="entry name" value="E3 SUMO-PROTEIN LIGASE NSE2"/>
    <property type="match status" value="1"/>
</dbReference>
<evidence type="ECO:0000256" key="3">
    <source>
        <dbReference type="ARBA" id="ARBA00008212"/>
    </source>
</evidence>
<dbReference type="InterPro" id="IPR026846">
    <property type="entry name" value="Nse2(Mms21)"/>
</dbReference>
<evidence type="ECO:0000256" key="4">
    <source>
        <dbReference type="ARBA" id="ARBA00020923"/>
    </source>
</evidence>
<keyword evidence="8" id="KW-0833">Ubl conjugation pathway</keyword>
<evidence type="ECO:0000259" key="13">
    <source>
        <dbReference type="Pfam" id="PF11789"/>
    </source>
</evidence>
<evidence type="ECO:0000256" key="6">
    <source>
        <dbReference type="ARBA" id="ARBA00022723"/>
    </source>
</evidence>
<comment type="subcellular location">
    <subcellularLocation>
        <location evidence="1">Nucleus</location>
    </subcellularLocation>
</comment>
<evidence type="ECO:0000313" key="14">
    <source>
        <dbReference type="EMBL" id="ENN73948.1"/>
    </source>
</evidence>
<proteinExistence type="inferred from homology"/>
<evidence type="ECO:0000256" key="7">
    <source>
        <dbReference type="ARBA" id="ARBA00022771"/>
    </source>
</evidence>
<organism evidence="14">
    <name type="scientific">Dendroctonus ponderosae</name>
    <name type="common">Mountain pine beetle</name>
    <dbReference type="NCBI Taxonomy" id="77166"/>
    <lineage>
        <taxon>Eukaryota</taxon>
        <taxon>Metazoa</taxon>
        <taxon>Ecdysozoa</taxon>
        <taxon>Arthropoda</taxon>
        <taxon>Hexapoda</taxon>
        <taxon>Insecta</taxon>
        <taxon>Pterygota</taxon>
        <taxon>Neoptera</taxon>
        <taxon>Endopterygota</taxon>
        <taxon>Coleoptera</taxon>
        <taxon>Polyphaga</taxon>
        <taxon>Cucujiformia</taxon>
        <taxon>Curculionidae</taxon>
        <taxon>Scolytinae</taxon>
        <taxon>Dendroctonus</taxon>
    </lineage>
</organism>
<sequence length="224" mass="26096">MTFNERYASLLDKCVTSLTTWKTFIQENLKEQEYDIEATKLRDITRQYCEIDNNFQRSGEAIKLVENAVSDPSQNYDIDAMYQENLLKQDIKDPTRNEIWQQICCDDVAVRVIKPKKQKNNEHYEEVNDSVMCSSSFSAPIDPISKRVIRKPLRNRKCKHVYDSQSIYDYIRQSGRKARCPYVGCKNNSLAPDHLQEDSQLEQRISQFLAQQETDSSGSDEDSD</sequence>
<keyword evidence="17" id="KW-1185">Reference proteome</keyword>
<keyword evidence="6" id="KW-0479">Metal-binding</keyword>
<evidence type="ECO:0000256" key="11">
    <source>
        <dbReference type="ARBA" id="ARBA00031731"/>
    </source>
</evidence>
<evidence type="ECO:0000256" key="1">
    <source>
        <dbReference type="ARBA" id="ARBA00004123"/>
    </source>
</evidence>
<evidence type="ECO:0000256" key="10">
    <source>
        <dbReference type="ARBA" id="ARBA00023242"/>
    </source>
</evidence>
<keyword evidence="5" id="KW-0808">Transferase</keyword>
<keyword evidence="7" id="KW-0863">Zinc-finger</keyword>
<dbReference type="EMBL" id="KB741089">
    <property type="protein sequence ID" value="ENN73948.1"/>
    <property type="molecule type" value="Genomic_DNA"/>
</dbReference>
<accession>N6T8A2</accession>
<name>N6T8A2_DENPD</name>
<dbReference type="OMA" id="ATEYEEM"/>
<dbReference type="GO" id="GO:0005634">
    <property type="term" value="C:nucleus"/>
    <property type="evidence" value="ECO:0007669"/>
    <property type="project" value="UniProtKB-SubCell"/>
</dbReference>
<dbReference type="InterPro" id="IPR004181">
    <property type="entry name" value="Znf_MIZ"/>
</dbReference>
<protein>
    <recommendedName>
        <fullName evidence="4">E3 SUMO-protein ligase NSE2</fullName>
    </recommendedName>
    <alternativeName>
        <fullName evidence="11">E3 SUMO-protein transferase NSE2</fullName>
    </alternativeName>
    <alternativeName>
        <fullName evidence="12">Non-structural maintenance of chromosomes element 2 homolog</fullName>
    </alternativeName>
</protein>
<dbReference type="GO" id="GO:0030915">
    <property type="term" value="C:Smc5-Smc6 complex"/>
    <property type="evidence" value="ECO:0007669"/>
    <property type="project" value="InterPro"/>
</dbReference>
<reference evidence="16" key="2">
    <citation type="submission" date="2024-08" db="UniProtKB">
        <authorList>
            <consortium name="EnsemblMetazoa"/>
        </authorList>
    </citation>
    <scope>IDENTIFICATION</scope>
</reference>
<dbReference type="GO" id="GO:0061665">
    <property type="term" value="F:SUMO ligase activity"/>
    <property type="evidence" value="ECO:0007669"/>
    <property type="project" value="TreeGrafter"/>
</dbReference>
<gene>
    <name evidence="16" type="primary">109541345</name>
    <name evidence="15" type="ORF">D910_11461</name>
    <name evidence="14" type="ORF">YQE_09450</name>
</gene>
<reference evidence="17 18" key="1">
    <citation type="journal article" date="2013" name="Genome Biol.">
        <title>Draft genome of the mountain pine beetle, Dendroctonus ponderosae Hopkins, a major forest pest.</title>
        <authorList>
            <person name="Keeling C.I."/>
            <person name="Yuen M.M."/>
            <person name="Liao N.Y."/>
            <person name="Docking T.R."/>
            <person name="Chan S.K."/>
            <person name="Taylor G.A."/>
            <person name="Palmquist D.L."/>
            <person name="Jackman S.D."/>
            <person name="Nguyen A."/>
            <person name="Li M."/>
            <person name="Henderson H."/>
            <person name="Janes J.K."/>
            <person name="Zhao Y."/>
            <person name="Pandoh P."/>
            <person name="Moore R."/>
            <person name="Sperling F.A."/>
            <person name="Huber D.P."/>
            <person name="Birol I."/>
            <person name="Jones S.J."/>
            <person name="Bohlmann J."/>
        </authorList>
    </citation>
    <scope>NUCLEOTIDE SEQUENCE</scope>
</reference>
<evidence type="ECO:0000313" key="15">
    <source>
        <dbReference type="EMBL" id="ERL94179.1"/>
    </source>
</evidence>
<comment type="pathway">
    <text evidence="2">Protein modification; protein sumoylation.</text>
</comment>
<evidence type="ECO:0000256" key="2">
    <source>
        <dbReference type="ARBA" id="ARBA00004718"/>
    </source>
</evidence>
<dbReference type="AlphaFoldDB" id="N6T8A2"/>
<evidence type="ECO:0000313" key="17">
    <source>
        <dbReference type="Proteomes" id="UP000019118"/>
    </source>
</evidence>
<dbReference type="Proteomes" id="UP000019118">
    <property type="component" value="Unassembled WGS sequence"/>
</dbReference>
<dbReference type="PANTHER" id="PTHR21330:SF1">
    <property type="entry name" value="E3 SUMO-PROTEIN LIGASE NSE2"/>
    <property type="match status" value="1"/>
</dbReference>
<dbReference type="GO" id="GO:0008270">
    <property type="term" value="F:zinc ion binding"/>
    <property type="evidence" value="ECO:0007669"/>
    <property type="project" value="UniProtKB-KW"/>
</dbReference>
<feature type="domain" description="SP-RING-type" evidence="13">
    <location>
        <begin position="141"/>
        <end position="186"/>
    </location>
</feature>
<dbReference type="UniPathway" id="UPA00886"/>
<keyword evidence="10" id="KW-0539">Nucleus</keyword>
<evidence type="ECO:0000313" key="18">
    <source>
        <dbReference type="Proteomes" id="UP000030742"/>
    </source>
</evidence>
<dbReference type="SUPFAM" id="SSF57850">
    <property type="entry name" value="RING/U-box"/>
    <property type="match status" value="1"/>
</dbReference>
<dbReference type="Gene3D" id="3.30.40.10">
    <property type="entry name" value="Zinc/RING finger domain, C3HC4 (zinc finger)"/>
    <property type="match status" value="1"/>
</dbReference>
<dbReference type="GO" id="GO:0000724">
    <property type="term" value="P:double-strand break repair via homologous recombination"/>
    <property type="evidence" value="ECO:0007669"/>
    <property type="project" value="InterPro"/>
</dbReference>
<dbReference type="EnsemblMetazoa" id="XM_019910197.1">
    <property type="protein sequence ID" value="XP_019765756.1"/>
    <property type="gene ID" value="LOC109541345"/>
</dbReference>
<evidence type="ECO:0000256" key="9">
    <source>
        <dbReference type="ARBA" id="ARBA00022833"/>
    </source>
</evidence>
<evidence type="ECO:0000256" key="5">
    <source>
        <dbReference type="ARBA" id="ARBA00022679"/>
    </source>
</evidence>
<dbReference type="KEGG" id="dpa:109541345"/>
<feature type="non-terminal residue" evidence="14">
    <location>
        <position position="1"/>
    </location>
</feature>
<dbReference type="Proteomes" id="UP000030742">
    <property type="component" value="Unassembled WGS sequence"/>
</dbReference>
<keyword evidence="9" id="KW-0862">Zinc</keyword>
<dbReference type="Pfam" id="PF11789">
    <property type="entry name" value="zf-Nse"/>
    <property type="match status" value="1"/>
</dbReference>